<dbReference type="InterPro" id="IPR020843">
    <property type="entry name" value="ER"/>
</dbReference>
<dbReference type="Ensembl" id="ENSXETT00000082891">
    <property type="protein sequence ID" value="ENSXETP00000068677"/>
    <property type="gene ID" value="ENSXETG00000019269"/>
</dbReference>
<dbReference type="Xenbase" id="XB-GENE-854814">
    <property type="gene designation" value="rtn4ip1"/>
</dbReference>
<dbReference type="GO" id="GO:0005741">
    <property type="term" value="C:mitochondrial outer membrane"/>
    <property type="evidence" value="ECO:0007669"/>
    <property type="project" value="UniProtKB-SubCell"/>
</dbReference>
<evidence type="ECO:0000256" key="10">
    <source>
        <dbReference type="ARBA" id="ARBA00022946"/>
    </source>
</evidence>
<evidence type="ECO:0000256" key="3">
    <source>
        <dbReference type="ARBA" id="ARBA00004749"/>
    </source>
</evidence>
<dbReference type="InterPro" id="IPR036291">
    <property type="entry name" value="NAD(P)-bd_dom_sf"/>
</dbReference>
<dbReference type="Bgee" id="ENSXETG00000019269">
    <property type="expression patterns" value="Expressed in skeletal muscle tissue and 12 other cell types or tissues"/>
</dbReference>
<evidence type="ECO:0000256" key="8">
    <source>
        <dbReference type="ARBA" id="ARBA00022857"/>
    </source>
</evidence>
<evidence type="ECO:0000256" key="11">
    <source>
        <dbReference type="ARBA" id="ARBA00023002"/>
    </source>
</evidence>
<dbReference type="PANTHER" id="PTHR11695:SF294">
    <property type="entry name" value="RETICULON-4-INTERACTING PROTEIN 1, MITOCHONDRIAL"/>
    <property type="match status" value="1"/>
</dbReference>
<sequence>MINIVRWHLISGIKSHRFGDPGIFKTAKQRCSCVQEFSTSLKRNLVMPAWVIDKYGSNDVMRFNSNMVFPVINYPNEVIIKVHATSLNPIDVNMRNGYGSASLNMTRDPLNVKSSGSEFPLVLGRDVSGVVMECGLNVRYFKPGDQVWGAIPPWKQGALAEFVVTSGNEISMKPKSLSHTEAASLPYVTLTAWAALANSCGLNKEKCPGKRVLIIGASGGVGTAAIQLLKAWGAHVTAVCSEDAFTLIKSLGADDIVDYKAAQLSEQLKSQELFDVILDNVGGETEKLAFQFLKPWSGATYATLVTPFLYNNDRLGIADGMMRTGVTLSSKVVKHLCKGVHYRWVFFSPSGPYLDEIGELVKDGKIRPVIDEIFSFSDVPNAFSKVEKGHARGKTVIKVKDLDCRLAISVPGSFSYAAMML</sequence>
<keyword evidence="5" id="KW-0831">Ubiquinone biosynthesis</keyword>
<evidence type="ECO:0000256" key="17">
    <source>
        <dbReference type="ARBA" id="ARBA00051220"/>
    </source>
</evidence>
<dbReference type="GO" id="GO:0007399">
    <property type="term" value="P:nervous system development"/>
    <property type="evidence" value="ECO:0007669"/>
    <property type="project" value="UniProtKB-KW"/>
</dbReference>
<dbReference type="GO" id="GO:0000166">
    <property type="term" value="F:nucleotide binding"/>
    <property type="evidence" value="ECO:0007669"/>
    <property type="project" value="UniProtKB-KW"/>
</dbReference>
<dbReference type="Gene3D" id="3.40.50.720">
    <property type="entry name" value="NAD(P)-binding Rossmann-like Domain"/>
    <property type="match status" value="1"/>
</dbReference>
<dbReference type="SUPFAM" id="SSF51735">
    <property type="entry name" value="NAD(P)-binding Rossmann-fold domains"/>
    <property type="match status" value="1"/>
</dbReference>
<dbReference type="Gene3D" id="3.90.180.10">
    <property type="entry name" value="Medium-chain alcohol dehydrogenases, catalytic domain"/>
    <property type="match status" value="1"/>
</dbReference>
<dbReference type="InterPro" id="IPR002364">
    <property type="entry name" value="Quin_OxRdtase/zeta-crystal_CS"/>
</dbReference>
<keyword evidence="12" id="KW-0496">Mitochondrion</keyword>
<evidence type="ECO:0000256" key="18">
    <source>
        <dbReference type="ARBA" id="ARBA00071154"/>
    </source>
</evidence>
<evidence type="ECO:0000256" key="14">
    <source>
        <dbReference type="ARBA" id="ARBA00050485"/>
    </source>
</evidence>
<evidence type="ECO:0000256" key="1">
    <source>
        <dbReference type="ARBA" id="ARBA00004294"/>
    </source>
</evidence>
<comment type="subcellular location">
    <subcellularLocation>
        <location evidence="2">Mitochondrion matrix</location>
    </subcellularLocation>
    <subcellularLocation>
        <location evidence="1">Mitochondrion outer membrane</location>
    </subcellularLocation>
</comment>
<evidence type="ECO:0000256" key="6">
    <source>
        <dbReference type="ARBA" id="ARBA00022741"/>
    </source>
</evidence>
<dbReference type="InterPro" id="IPR037397">
    <property type="entry name" value="RTN4IP1"/>
</dbReference>
<evidence type="ECO:0000256" key="12">
    <source>
        <dbReference type="ARBA" id="ARBA00023128"/>
    </source>
</evidence>
<gene>
    <name evidence="20" type="primary">rtn4ip1</name>
</gene>
<comment type="similarity">
    <text evidence="4">Belongs to the zinc-containing alcohol dehydrogenase family. Quinone oxidoreductase subfamily.</text>
</comment>
<evidence type="ECO:0000313" key="20">
    <source>
        <dbReference type="Ensembl" id="ENSXETP00000068677"/>
    </source>
</evidence>
<evidence type="ECO:0000256" key="5">
    <source>
        <dbReference type="ARBA" id="ARBA00022688"/>
    </source>
</evidence>
<dbReference type="SUPFAM" id="SSF50129">
    <property type="entry name" value="GroES-like"/>
    <property type="match status" value="1"/>
</dbReference>
<name>A0A6I8QGD1_XENTR</name>
<evidence type="ECO:0000256" key="4">
    <source>
        <dbReference type="ARBA" id="ARBA00010371"/>
    </source>
</evidence>
<keyword evidence="11" id="KW-0560">Oxidoreductase</keyword>
<evidence type="ECO:0000259" key="19">
    <source>
        <dbReference type="SMART" id="SM00829"/>
    </source>
</evidence>
<dbReference type="Pfam" id="PF13602">
    <property type="entry name" value="ADH_zinc_N_2"/>
    <property type="match status" value="1"/>
</dbReference>
<reference evidence="20" key="2">
    <citation type="submission" date="2020-05" db="UniProtKB">
        <authorList>
            <consortium name="Ensembl"/>
        </authorList>
    </citation>
    <scope>IDENTIFICATION</scope>
</reference>
<dbReference type="PROSITE" id="PS01162">
    <property type="entry name" value="QOR_ZETA_CRYSTAL"/>
    <property type="match status" value="1"/>
</dbReference>
<dbReference type="AlphaFoldDB" id="A0A6I8QGD1"/>
<protein>
    <recommendedName>
        <fullName evidence="18">NAD(P)H oxidoreductase RTN4IP1, mitochondrial</fullName>
    </recommendedName>
</protein>
<dbReference type="FunFam" id="3.40.50.720:FF:000147">
    <property type="entry name" value="Reticulon-4-interacting protein 1 homolog, mitochondrial"/>
    <property type="match status" value="1"/>
</dbReference>
<dbReference type="GO" id="GO:0006744">
    <property type="term" value="P:ubiquinone biosynthetic process"/>
    <property type="evidence" value="ECO:0007669"/>
    <property type="project" value="UniProtKB-KW"/>
</dbReference>
<dbReference type="CDD" id="cd08248">
    <property type="entry name" value="RTN4I1"/>
    <property type="match status" value="1"/>
</dbReference>
<reference evidence="20" key="1">
    <citation type="journal article" date="2010" name="Science">
        <title>The genome of the Western clawed frog Xenopus tropicalis.</title>
        <authorList>
            <person name="Hellsten U."/>
            <person name="Harland R.M."/>
            <person name="Gilchrist M.J."/>
            <person name="Hendrix D."/>
            <person name="Jurka J."/>
            <person name="Kapitonov V."/>
            <person name="Ovcharenko I."/>
            <person name="Putnam N.H."/>
            <person name="Shu S."/>
            <person name="Taher L."/>
            <person name="Blitz I.L."/>
            <person name="Blumberg B."/>
            <person name="Dichmann D.S."/>
            <person name="Dubchak I."/>
            <person name="Amaya E."/>
            <person name="Detter J.C."/>
            <person name="Fletcher R."/>
            <person name="Gerhard D.S."/>
            <person name="Goodstein D."/>
            <person name="Graves T."/>
            <person name="Grigoriev I.V."/>
            <person name="Grimwood J."/>
            <person name="Kawashima T."/>
            <person name="Lindquist E."/>
            <person name="Lucas S.M."/>
            <person name="Mead P.E."/>
            <person name="Mitros T."/>
            <person name="Ogino H."/>
            <person name="Ohta Y."/>
            <person name="Poliakov A.V."/>
            <person name="Pollet N."/>
            <person name="Robert J."/>
            <person name="Salamov A."/>
            <person name="Sater A.K."/>
            <person name="Schmutz J."/>
            <person name="Terry A."/>
            <person name="Vize P.D."/>
            <person name="Warren W.C."/>
            <person name="Wells D."/>
            <person name="Wills A."/>
            <person name="Wilson R.K."/>
            <person name="Zimmerman L.B."/>
            <person name="Zorn A.M."/>
            <person name="Grainger R."/>
            <person name="Grammer T."/>
            <person name="Khokha M.K."/>
            <person name="Richardson P.M."/>
            <person name="Rokhsar D.S."/>
        </authorList>
    </citation>
    <scope>NUCLEOTIDE SEQUENCE [LARGE SCALE GENOMIC DNA]</scope>
    <source>
        <strain evidence="20">Nigerian</strain>
    </source>
</reference>
<dbReference type="FunCoup" id="A0A6I8QGD1">
    <property type="interactions" value="1245"/>
</dbReference>
<evidence type="ECO:0000256" key="16">
    <source>
        <dbReference type="ARBA" id="ARBA00051102"/>
    </source>
</evidence>
<dbReference type="GO" id="GO:0016491">
    <property type="term" value="F:oxidoreductase activity"/>
    <property type="evidence" value="ECO:0007669"/>
    <property type="project" value="UniProtKB-KW"/>
</dbReference>
<dbReference type="PANTHER" id="PTHR11695">
    <property type="entry name" value="ALCOHOL DEHYDROGENASE RELATED"/>
    <property type="match status" value="1"/>
</dbReference>
<dbReference type="FunFam" id="3.90.180.10:FF:000009">
    <property type="entry name" value="Reticulon-4-interacting protein 1, mitochondrial"/>
    <property type="match status" value="1"/>
</dbReference>
<evidence type="ECO:0000256" key="7">
    <source>
        <dbReference type="ARBA" id="ARBA00022787"/>
    </source>
</evidence>
<dbReference type="InParanoid" id="A0A6I8QGD1"/>
<dbReference type="SMART" id="SM00829">
    <property type="entry name" value="PKS_ER"/>
    <property type="match status" value="1"/>
</dbReference>
<comment type="catalytic activity">
    <reaction evidence="17">
        <text>a 3-demethylubiquinone + NADPH + 2 H(+) = a 3-demethylubiquinol + NADP(+)</text>
        <dbReference type="Rhea" id="RHEA:83239"/>
        <dbReference type="Rhea" id="RHEA-COMP:10914"/>
        <dbReference type="Rhea" id="RHEA-COMP:19654"/>
        <dbReference type="ChEBI" id="CHEBI:15378"/>
        <dbReference type="ChEBI" id="CHEBI:57783"/>
        <dbReference type="ChEBI" id="CHEBI:58349"/>
        <dbReference type="ChEBI" id="CHEBI:84422"/>
        <dbReference type="ChEBI" id="CHEBI:231825"/>
    </reaction>
</comment>
<keyword evidence="8" id="KW-0521">NADP</keyword>
<comment type="catalytic activity">
    <reaction evidence="15">
        <text>a 3-demethylubiquinone + NADH + 2 H(+) = a 3-demethylubiquinol + NAD(+)</text>
        <dbReference type="Rhea" id="RHEA:83235"/>
        <dbReference type="Rhea" id="RHEA-COMP:10914"/>
        <dbReference type="Rhea" id="RHEA-COMP:19654"/>
        <dbReference type="ChEBI" id="CHEBI:15378"/>
        <dbReference type="ChEBI" id="CHEBI:57540"/>
        <dbReference type="ChEBI" id="CHEBI:57945"/>
        <dbReference type="ChEBI" id="CHEBI:84422"/>
        <dbReference type="ChEBI" id="CHEBI:231825"/>
    </reaction>
</comment>
<accession>A0A6I8QGD1</accession>
<evidence type="ECO:0000256" key="2">
    <source>
        <dbReference type="ARBA" id="ARBA00004305"/>
    </source>
</evidence>
<keyword evidence="6" id="KW-0547">Nucleotide-binding</keyword>
<evidence type="ECO:0000256" key="15">
    <source>
        <dbReference type="ARBA" id="ARBA00050566"/>
    </source>
</evidence>
<dbReference type="InterPro" id="IPR011032">
    <property type="entry name" value="GroES-like_sf"/>
</dbReference>
<evidence type="ECO:0000256" key="13">
    <source>
        <dbReference type="ARBA" id="ARBA00023136"/>
    </source>
</evidence>
<organism evidence="20">
    <name type="scientific">Xenopus tropicalis</name>
    <name type="common">Western clawed frog</name>
    <name type="synonym">Silurana tropicalis</name>
    <dbReference type="NCBI Taxonomy" id="8364"/>
    <lineage>
        <taxon>Eukaryota</taxon>
        <taxon>Metazoa</taxon>
        <taxon>Chordata</taxon>
        <taxon>Craniata</taxon>
        <taxon>Vertebrata</taxon>
        <taxon>Euteleostomi</taxon>
        <taxon>Amphibia</taxon>
        <taxon>Batrachia</taxon>
        <taxon>Anura</taxon>
        <taxon>Pipoidea</taxon>
        <taxon>Pipidae</taxon>
        <taxon>Xenopodinae</taxon>
        <taxon>Xenopus</taxon>
        <taxon>Silurana</taxon>
    </lineage>
</organism>
<keyword evidence="9" id="KW-0524">Neurogenesis</keyword>
<evidence type="ECO:0000256" key="9">
    <source>
        <dbReference type="ARBA" id="ARBA00022902"/>
    </source>
</evidence>
<dbReference type="InterPro" id="IPR050700">
    <property type="entry name" value="YIM1/Zinc_Alcohol_DH_Fams"/>
</dbReference>
<comment type="catalytic activity">
    <reaction evidence="16">
        <text>3-demethylubiquinone-10 + NADH + 2 H(+) = 3-demethylubiquinol-10 + NAD(+)</text>
        <dbReference type="Rhea" id="RHEA:83243"/>
        <dbReference type="ChEBI" id="CHEBI:15378"/>
        <dbReference type="ChEBI" id="CHEBI:57540"/>
        <dbReference type="ChEBI" id="CHEBI:57945"/>
        <dbReference type="ChEBI" id="CHEBI:64182"/>
        <dbReference type="ChEBI" id="CHEBI:231824"/>
    </reaction>
</comment>
<keyword evidence="10" id="KW-0809">Transit peptide</keyword>
<comment type="catalytic activity">
    <reaction evidence="14">
        <text>3-demethylubiquinone-10 + NADPH + 2 H(+) = 3-demethylubiquinol-10 + NADP(+)</text>
        <dbReference type="Rhea" id="RHEA:83247"/>
        <dbReference type="ChEBI" id="CHEBI:15378"/>
        <dbReference type="ChEBI" id="CHEBI:57783"/>
        <dbReference type="ChEBI" id="CHEBI:58349"/>
        <dbReference type="ChEBI" id="CHEBI:64182"/>
        <dbReference type="ChEBI" id="CHEBI:231824"/>
    </reaction>
</comment>
<keyword evidence="13" id="KW-0472">Membrane</keyword>
<dbReference type="GO" id="GO:0005759">
    <property type="term" value="C:mitochondrial matrix"/>
    <property type="evidence" value="ECO:0007669"/>
    <property type="project" value="UniProtKB-SubCell"/>
</dbReference>
<comment type="pathway">
    <text evidence="3">Cofactor biosynthesis; ubiquinone biosynthesis.</text>
</comment>
<keyword evidence="7" id="KW-1000">Mitochondrion outer membrane</keyword>
<dbReference type="GO" id="GO:0008270">
    <property type="term" value="F:zinc ion binding"/>
    <property type="evidence" value="ECO:0007669"/>
    <property type="project" value="InterPro"/>
</dbReference>
<feature type="domain" description="Enoyl reductase (ER)" evidence="19">
    <location>
        <begin position="56"/>
        <end position="397"/>
    </location>
</feature>
<proteinExistence type="inferred from homology"/>
<dbReference type="GeneTree" id="ENSGT00880000138028"/>
<dbReference type="InterPro" id="IPR013154">
    <property type="entry name" value="ADH-like_N"/>
</dbReference>
<dbReference type="Pfam" id="PF08240">
    <property type="entry name" value="ADH_N"/>
    <property type="match status" value="1"/>
</dbReference>